<dbReference type="Proteomes" id="UP000180175">
    <property type="component" value="Chromosome"/>
</dbReference>
<dbReference type="InterPro" id="IPR036249">
    <property type="entry name" value="Thioredoxin-like_sf"/>
</dbReference>
<keyword evidence="2" id="KW-0472">Membrane</keyword>
<evidence type="ECO:0000313" key="4">
    <source>
        <dbReference type="EMBL" id="OIJ23400.1"/>
    </source>
</evidence>
<gene>
    <name evidence="4" type="ORF">AWH56_00460</name>
    <name evidence="5" type="ORF">AWH56_007380</name>
</gene>
<evidence type="ECO:0000313" key="5">
    <source>
        <dbReference type="EMBL" id="QOY37431.1"/>
    </source>
</evidence>
<evidence type="ECO:0000313" key="6">
    <source>
        <dbReference type="Proteomes" id="UP000180175"/>
    </source>
</evidence>
<name>A0A1S2MFJ1_9BACI</name>
<reference evidence="5" key="4">
    <citation type="submission" date="2020-10" db="EMBL/GenBank/DDBJ databases">
        <authorList>
            <person name="Bassil N.M."/>
            <person name="Lloyd J.R."/>
        </authorList>
    </citation>
    <scope>NUCLEOTIDE SEQUENCE</scope>
    <source>
        <strain evidence="5">NB2006</strain>
    </source>
</reference>
<dbReference type="EMBL" id="CP063356">
    <property type="protein sequence ID" value="QOY37431.1"/>
    <property type="molecule type" value="Genomic_DNA"/>
</dbReference>
<dbReference type="EMBL" id="LQXD01000001">
    <property type="protein sequence ID" value="OIJ23400.1"/>
    <property type="molecule type" value="Genomic_DNA"/>
</dbReference>
<keyword evidence="2" id="KW-0812">Transmembrane</keyword>
<feature type="transmembrane region" description="Helical" evidence="2">
    <location>
        <begin position="6"/>
        <end position="26"/>
    </location>
</feature>
<accession>A0A1S2MFJ1</accession>
<sequence length="171" mass="19483">MNKQKIIQMVVLVFVIGILITMVLGLRSQGQAYGIGDEAYDFELQDLDGNTRRLSDYRGKVVMLNFFATWCTACVAEAPELERFNDEFKDEVQLFVVVKGETQNTVRRYVEERQSKKTYVFDFTNSVSRKFGVIGQPETIVINEEGIIVDHFIGGLSRDFLGVVLNELKGR</sequence>
<dbReference type="InterPro" id="IPR000866">
    <property type="entry name" value="AhpC/TSA"/>
</dbReference>
<dbReference type="SUPFAM" id="SSF52833">
    <property type="entry name" value="Thioredoxin-like"/>
    <property type="match status" value="1"/>
</dbReference>
<evidence type="ECO:0000259" key="3">
    <source>
        <dbReference type="PROSITE" id="PS51352"/>
    </source>
</evidence>
<dbReference type="GO" id="GO:0016491">
    <property type="term" value="F:oxidoreductase activity"/>
    <property type="evidence" value="ECO:0007669"/>
    <property type="project" value="InterPro"/>
</dbReference>
<dbReference type="PANTHER" id="PTHR42852">
    <property type="entry name" value="THIOL:DISULFIDE INTERCHANGE PROTEIN DSBE"/>
    <property type="match status" value="1"/>
</dbReference>
<evidence type="ECO:0000256" key="1">
    <source>
        <dbReference type="ARBA" id="ARBA00023157"/>
    </source>
</evidence>
<reference evidence="5 6" key="2">
    <citation type="journal article" date="2017" name="Genome Announc.">
        <title>Draft Genome Sequences of Four Alkaliphilic Bacteria Belonging to the Anaerobacillus Genus.</title>
        <authorList>
            <person name="Bassil N.M."/>
            <person name="Lloyd J.R."/>
        </authorList>
    </citation>
    <scope>NUCLEOTIDE SEQUENCE [LARGE SCALE GENOMIC DNA]</scope>
    <source>
        <strain evidence="5 6">NB2006</strain>
    </source>
</reference>
<dbReference type="CDD" id="cd02966">
    <property type="entry name" value="TlpA_like_family"/>
    <property type="match status" value="1"/>
</dbReference>
<dbReference type="InterPro" id="IPR017937">
    <property type="entry name" value="Thioredoxin_CS"/>
</dbReference>
<dbReference type="Pfam" id="PF00578">
    <property type="entry name" value="AhpC-TSA"/>
    <property type="match status" value="1"/>
</dbReference>
<evidence type="ECO:0000256" key="2">
    <source>
        <dbReference type="SAM" id="Phobius"/>
    </source>
</evidence>
<reference evidence="5 6" key="3">
    <citation type="journal article" date="2019" name="Int. J. Syst. Evol. Microbiol.">
        <title>Anaerobacillus isosaccharinicus sp. nov., an alkaliphilic bacterium which degrades isosaccharinic acid.</title>
        <authorList>
            <person name="Bassil N.M."/>
            <person name="Lloyd J.R."/>
        </authorList>
    </citation>
    <scope>NUCLEOTIDE SEQUENCE [LARGE SCALE GENOMIC DNA]</scope>
    <source>
        <strain evidence="5 6">NB2006</strain>
    </source>
</reference>
<dbReference type="RefSeq" id="WP_071315309.1">
    <property type="nucleotide sequence ID" value="NZ_CP063356.2"/>
</dbReference>
<keyword evidence="2" id="KW-1133">Transmembrane helix</keyword>
<dbReference type="PROSITE" id="PS51352">
    <property type="entry name" value="THIOREDOXIN_2"/>
    <property type="match status" value="1"/>
</dbReference>
<dbReference type="AlphaFoldDB" id="A0A1S2MFJ1"/>
<dbReference type="GO" id="GO:0016209">
    <property type="term" value="F:antioxidant activity"/>
    <property type="evidence" value="ECO:0007669"/>
    <property type="project" value="InterPro"/>
</dbReference>
<dbReference type="PROSITE" id="PS00194">
    <property type="entry name" value="THIOREDOXIN_1"/>
    <property type="match status" value="1"/>
</dbReference>
<proteinExistence type="predicted"/>
<feature type="domain" description="Thioredoxin" evidence="3">
    <location>
        <begin position="33"/>
        <end position="170"/>
    </location>
</feature>
<dbReference type="KEGG" id="aia:AWH56_007380"/>
<dbReference type="OrthoDB" id="25753at2"/>
<dbReference type="InterPro" id="IPR013766">
    <property type="entry name" value="Thioredoxin_domain"/>
</dbReference>
<dbReference type="InterPro" id="IPR050553">
    <property type="entry name" value="Thioredoxin_ResA/DsbE_sf"/>
</dbReference>
<organism evidence="4 6">
    <name type="scientific">Anaerobacillus isosaccharinicus</name>
    <dbReference type="NCBI Taxonomy" id="1532552"/>
    <lineage>
        <taxon>Bacteria</taxon>
        <taxon>Bacillati</taxon>
        <taxon>Bacillota</taxon>
        <taxon>Bacilli</taxon>
        <taxon>Bacillales</taxon>
        <taxon>Bacillaceae</taxon>
        <taxon>Anaerobacillus</taxon>
    </lineage>
</organism>
<dbReference type="Gene3D" id="3.40.30.10">
    <property type="entry name" value="Glutaredoxin"/>
    <property type="match status" value="1"/>
</dbReference>
<keyword evidence="1" id="KW-1015">Disulfide bond</keyword>
<reference evidence="4 6" key="1">
    <citation type="submission" date="2016-10" db="EMBL/GenBank/DDBJ databases">
        <title>Draft genome sequences of four alkaliphilic bacteria belonging to the Anaerobacillus genus.</title>
        <authorList>
            <person name="Bassil N.M."/>
            <person name="Lloyd J.R."/>
        </authorList>
    </citation>
    <scope>NUCLEOTIDE SEQUENCE [LARGE SCALE GENOMIC DNA]</scope>
    <source>
        <strain evidence="4 6">NB2006</strain>
    </source>
</reference>
<protein>
    <submittedName>
        <fullName evidence="5">TlpA family protein disulfide reductase</fullName>
    </submittedName>
</protein>
<dbReference type="PANTHER" id="PTHR42852:SF13">
    <property type="entry name" value="PROTEIN DIPZ"/>
    <property type="match status" value="1"/>
</dbReference>
<keyword evidence="6" id="KW-1185">Reference proteome</keyword>